<dbReference type="Proteomes" id="UP000195087">
    <property type="component" value="Unassembled WGS sequence"/>
</dbReference>
<dbReference type="EMBL" id="NFEH01000124">
    <property type="protein sequence ID" value="OTZ67077.1"/>
    <property type="molecule type" value="Genomic_DNA"/>
</dbReference>
<comment type="caution">
    <text evidence="1">The sequence shown here is derived from an EMBL/GenBank/DDBJ whole genome shotgun (WGS) entry which is preliminary data.</text>
</comment>
<accession>A0A9X6PN48</accession>
<dbReference type="RefSeq" id="WP_086392678.1">
    <property type="nucleotide sequence ID" value="NZ_NFEH01000124.1"/>
</dbReference>
<name>A0A9X6PN48_BACUK</name>
<protein>
    <submittedName>
        <fullName evidence="1">Uncharacterized protein</fullName>
    </submittedName>
</protein>
<sequence length="491" mass="58802">MEQKIERAIHKLIDNDLFFRVNKNVLARHFLNDVLEINVFQLSKEEVSKKICEKFSYKLESLPYEEEELYQFVAYRIMKIKEDKEPYEQFNHEVFLVMEDLRKINSMIKEYQSKQEDKDIDRYVKKKYEYLVVKLSKAKDEICEYMTGKIKLCVYKEVKDWDQIFDLSHSGSFNEMLPVRYPFRDREEEYEMSVFAGLNYKFNFLGIMGRHELKCLYNSNKIKEFNALVDKHIITHEIDNKILSLIEENHVLNKRSMLKQAIGIYKEGRMELFCQIIPLQIEGIIYDYCIELGVSSASIERTSLDKKIEEIVKKDRWFQCHEYFKYDFIELRNTAAHGRLHENINFKDTANMLILDLMYLCGILNNSNALVVNRMRKLIKRFEENINNENAPVGSIVYQFIEKYRDKSLPLFYGKEHVLEEIKKYAKSKKIIEYIWVYKMHPFVLSALSSEQKQEFKKVIVYLMRSKEIKEQSVKLLQMLAADSKEELVHK</sequence>
<evidence type="ECO:0000313" key="1">
    <source>
        <dbReference type="EMBL" id="OTZ67077.1"/>
    </source>
</evidence>
<reference evidence="1 2" key="1">
    <citation type="submission" date="2016-10" db="EMBL/GenBank/DDBJ databases">
        <title>Comparative genomics of Bacillus thuringiensis reveals a path to pathogens against multiple invertebrate hosts.</title>
        <authorList>
            <person name="Zheng J."/>
            <person name="Gao Q."/>
            <person name="Liu H."/>
            <person name="Peng D."/>
            <person name="Ruan L."/>
            <person name="Sun M."/>
        </authorList>
    </citation>
    <scope>NUCLEOTIDE SEQUENCE [LARGE SCALE GENOMIC DNA]</scope>
    <source>
        <strain evidence="1">BGSC 4W1</strain>
    </source>
</reference>
<evidence type="ECO:0000313" key="2">
    <source>
        <dbReference type="Proteomes" id="UP000195087"/>
    </source>
</evidence>
<organism evidence="1 2">
    <name type="scientific">Bacillus thuringiensis serovar kumamotoensis</name>
    <dbReference type="NCBI Taxonomy" id="132267"/>
    <lineage>
        <taxon>Bacteria</taxon>
        <taxon>Bacillati</taxon>
        <taxon>Bacillota</taxon>
        <taxon>Bacilli</taxon>
        <taxon>Bacillales</taxon>
        <taxon>Bacillaceae</taxon>
        <taxon>Bacillus</taxon>
        <taxon>Bacillus cereus group</taxon>
    </lineage>
</organism>
<dbReference type="AlphaFoldDB" id="A0A9X6PN48"/>
<gene>
    <name evidence="1" type="ORF">BK769_30975</name>
</gene>
<proteinExistence type="predicted"/>